<evidence type="ECO:0000256" key="3">
    <source>
        <dbReference type="ARBA" id="ARBA00022475"/>
    </source>
</evidence>
<dbReference type="InterPro" id="IPR000390">
    <property type="entry name" value="Small_drug/metabolite_transptr"/>
</dbReference>
<dbReference type="PANTHER" id="PTHR30561:SF9">
    <property type="entry name" value="4-AMINO-4-DEOXY-L-ARABINOSE-PHOSPHOUNDECAPRENOL FLIPPASE SUBUNIT ARNF-RELATED"/>
    <property type="match status" value="1"/>
</dbReference>
<evidence type="ECO:0000313" key="15">
    <source>
        <dbReference type="Proteomes" id="UP000225548"/>
    </source>
</evidence>
<gene>
    <name evidence="14" type="ORF">ATL42_1811</name>
</gene>
<evidence type="ECO:0000256" key="12">
    <source>
        <dbReference type="SAM" id="Phobius"/>
    </source>
</evidence>
<feature type="transmembrane region" description="Helical" evidence="12">
    <location>
        <begin position="249"/>
        <end position="267"/>
    </location>
</feature>
<dbReference type="AlphaFoldDB" id="A0A2A9E4D6"/>
<sequence>MTSVAVCLVLGGSVLHAVWNTVVKQAPSGGTLFVWVYSTFSVTLLLPVVLFGAARGSTIDAVVVKAGVVSALLHTAYAITLQRAYTRADMNVVYPVARGMGPVLVVVFAAVALRQHLTIVEMAGVAVILGGAIVVASRRSGDRDLVTVEARRSLAGPVRGLLVGATIAGYTLWDDHAMKDLGVDALPYYTCTAVVQCVVLTVLCWRRRREAVVVVRHSWRPALLVAVLVPASYVAVLFALTMAPVALVAPLRSTSIVFGSIAGWLLLGEPAGRRRLLGAVVVVLGVGLLVVPSG</sequence>
<dbReference type="InterPro" id="IPR000620">
    <property type="entry name" value="EamA_dom"/>
</dbReference>
<organism evidence="14 15">
    <name type="scientific">Sanguibacter antarcticus</name>
    <dbReference type="NCBI Taxonomy" id="372484"/>
    <lineage>
        <taxon>Bacteria</taxon>
        <taxon>Bacillati</taxon>
        <taxon>Actinomycetota</taxon>
        <taxon>Actinomycetes</taxon>
        <taxon>Micrococcales</taxon>
        <taxon>Sanguibacteraceae</taxon>
        <taxon>Sanguibacter</taxon>
    </lineage>
</organism>
<feature type="transmembrane region" description="Helical" evidence="12">
    <location>
        <begin position="185"/>
        <end position="203"/>
    </location>
</feature>
<dbReference type="GO" id="GO:0005886">
    <property type="term" value="C:plasma membrane"/>
    <property type="evidence" value="ECO:0007669"/>
    <property type="project" value="UniProtKB-SubCell"/>
</dbReference>
<feature type="domain" description="EamA" evidence="13">
    <location>
        <begin position="160"/>
        <end position="290"/>
    </location>
</feature>
<evidence type="ECO:0000256" key="10">
    <source>
        <dbReference type="ARBA" id="ARBA00023098"/>
    </source>
</evidence>
<evidence type="ECO:0000256" key="8">
    <source>
        <dbReference type="ARBA" id="ARBA00022985"/>
    </source>
</evidence>
<keyword evidence="8" id="KW-0448">Lipopolysaccharide biosynthesis</keyword>
<evidence type="ECO:0000256" key="6">
    <source>
        <dbReference type="ARBA" id="ARBA00022556"/>
    </source>
</evidence>
<feature type="transmembrane region" description="Helical" evidence="12">
    <location>
        <begin position="223"/>
        <end position="243"/>
    </location>
</feature>
<evidence type="ECO:0000256" key="2">
    <source>
        <dbReference type="ARBA" id="ARBA00007362"/>
    </source>
</evidence>
<name>A0A2A9E4D6_9MICO</name>
<dbReference type="SUPFAM" id="SSF103481">
    <property type="entry name" value="Multidrug resistance efflux transporter EmrE"/>
    <property type="match status" value="2"/>
</dbReference>
<feature type="transmembrane region" description="Helical" evidence="12">
    <location>
        <begin position="33"/>
        <end position="53"/>
    </location>
</feature>
<evidence type="ECO:0000256" key="7">
    <source>
        <dbReference type="ARBA" id="ARBA00022692"/>
    </source>
</evidence>
<comment type="subcellular location">
    <subcellularLocation>
        <location evidence="1">Cell membrane</location>
        <topology evidence="1">Multi-pass membrane protein</topology>
    </subcellularLocation>
</comment>
<feature type="transmembrane region" description="Helical" evidence="12">
    <location>
        <begin position="119"/>
        <end position="136"/>
    </location>
</feature>
<evidence type="ECO:0000259" key="13">
    <source>
        <dbReference type="Pfam" id="PF00892"/>
    </source>
</evidence>
<reference evidence="14 15" key="1">
    <citation type="submission" date="2017-10" db="EMBL/GenBank/DDBJ databases">
        <title>Sequencing the genomes of 1000 actinobacteria strains.</title>
        <authorList>
            <person name="Klenk H.-P."/>
        </authorList>
    </citation>
    <scope>NUCLEOTIDE SEQUENCE [LARGE SCALE GENOMIC DNA]</scope>
    <source>
        <strain evidence="14 15">DSM 18966</strain>
    </source>
</reference>
<dbReference type="Gene3D" id="1.10.3730.20">
    <property type="match status" value="2"/>
</dbReference>
<keyword evidence="10" id="KW-0443">Lipid metabolism</keyword>
<keyword evidence="5" id="KW-0997">Cell inner membrane</keyword>
<evidence type="ECO:0000256" key="4">
    <source>
        <dbReference type="ARBA" id="ARBA00022516"/>
    </source>
</evidence>
<keyword evidence="6" id="KW-0441">Lipid A biosynthesis</keyword>
<keyword evidence="3" id="KW-1003">Cell membrane</keyword>
<dbReference type="Pfam" id="PF00892">
    <property type="entry name" value="EamA"/>
    <property type="match status" value="1"/>
</dbReference>
<dbReference type="InterPro" id="IPR037185">
    <property type="entry name" value="EmrE-like"/>
</dbReference>
<proteinExistence type="inferred from homology"/>
<evidence type="ECO:0000256" key="1">
    <source>
        <dbReference type="ARBA" id="ARBA00004651"/>
    </source>
</evidence>
<keyword evidence="9 12" id="KW-1133">Transmembrane helix</keyword>
<accession>A0A2A9E4D6</accession>
<keyword evidence="7 12" id="KW-0812">Transmembrane</keyword>
<evidence type="ECO:0000313" key="14">
    <source>
        <dbReference type="EMBL" id="PFG33917.1"/>
    </source>
</evidence>
<protein>
    <submittedName>
        <fullName evidence="14">EamA-like transporter family protein</fullName>
    </submittedName>
</protein>
<keyword evidence="4" id="KW-0444">Lipid biosynthesis</keyword>
<feature type="transmembrane region" description="Helical" evidence="12">
    <location>
        <begin position="92"/>
        <end position="113"/>
    </location>
</feature>
<evidence type="ECO:0000256" key="9">
    <source>
        <dbReference type="ARBA" id="ARBA00022989"/>
    </source>
</evidence>
<keyword evidence="11 12" id="KW-0472">Membrane</keyword>
<comment type="similarity">
    <text evidence="2">Belongs to the EamA transporter family.</text>
</comment>
<dbReference type="GO" id="GO:0009103">
    <property type="term" value="P:lipopolysaccharide biosynthetic process"/>
    <property type="evidence" value="ECO:0007669"/>
    <property type="project" value="UniProtKB-KW"/>
</dbReference>
<dbReference type="EMBL" id="PDJG01000001">
    <property type="protein sequence ID" value="PFG33917.1"/>
    <property type="molecule type" value="Genomic_DNA"/>
</dbReference>
<dbReference type="GO" id="GO:0022857">
    <property type="term" value="F:transmembrane transporter activity"/>
    <property type="evidence" value="ECO:0007669"/>
    <property type="project" value="InterPro"/>
</dbReference>
<keyword evidence="15" id="KW-1185">Reference proteome</keyword>
<evidence type="ECO:0000256" key="5">
    <source>
        <dbReference type="ARBA" id="ARBA00022519"/>
    </source>
</evidence>
<evidence type="ECO:0000256" key="11">
    <source>
        <dbReference type="ARBA" id="ARBA00023136"/>
    </source>
</evidence>
<feature type="transmembrane region" description="Helical" evidence="12">
    <location>
        <begin position="276"/>
        <end position="293"/>
    </location>
</feature>
<comment type="caution">
    <text evidence="14">The sequence shown here is derived from an EMBL/GenBank/DDBJ whole genome shotgun (WGS) entry which is preliminary data.</text>
</comment>
<dbReference type="Proteomes" id="UP000225548">
    <property type="component" value="Unassembled WGS sequence"/>
</dbReference>
<dbReference type="PANTHER" id="PTHR30561">
    <property type="entry name" value="SMR FAMILY PROTON-DEPENDENT DRUG EFFLUX TRANSPORTER SUGE"/>
    <property type="match status" value="1"/>
</dbReference>
<feature type="transmembrane region" description="Helical" evidence="12">
    <location>
        <begin position="156"/>
        <end position="173"/>
    </location>
</feature>